<feature type="domain" description="ABC transporter" evidence="8">
    <location>
        <begin position="337"/>
        <end position="571"/>
    </location>
</feature>
<dbReference type="InterPro" id="IPR003439">
    <property type="entry name" value="ABC_transporter-like_ATP-bd"/>
</dbReference>
<dbReference type="SMART" id="SM00382">
    <property type="entry name" value="AAA"/>
    <property type="match status" value="1"/>
</dbReference>
<feature type="transmembrane region" description="Helical" evidence="7">
    <location>
        <begin position="159"/>
        <end position="178"/>
    </location>
</feature>
<keyword evidence="5 7" id="KW-1133">Transmembrane helix</keyword>
<organism evidence="10 11">
    <name type="scientific">Lapidilactobacillus gannanensis</name>
    <dbReference type="NCBI Taxonomy" id="2486002"/>
    <lineage>
        <taxon>Bacteria</taxon>
        <taxon>Bacillati</taxon>
        <taxon>Bacillota</taxon>
        <taxon>Bacilli</taxon>
        <taxon>Lactobacillales</taxon>
        <taxon>Lactobacillaceae</taxon>
        <taxon>Lapidilactobacillus</taxon>
    </lineage>
</organism>
<dbReference type="InterPro" id="IPR017871">
    <property type="entry name" value="ABC_transporter-like_CS"/>
</dbReference>
<dbReference type="InterPro" id="IPR003593">
    <property type="entry name" value="AAA+_ATPase"/>
</dbReference>
<dbReference type="PROSITE" id="PS50893">
    <property type="entry name" value="ABC_TRANSPORTER_2"/>
    <property type="match status" value="1"/>
</dbReference>
<accession>A0ABW4BMV5</accession>
<feature type="transmembrane region" description="Helical" evidence="7">
    <location>
        <begin position="61"/>
        <end position="81"/>
    </location>
</feature>
<dbReference type="PROSITE" id="PS00211">
    <property type="entry name" value="ABC_TRANSPORTER_1"/>
    <property type="match status" value="1"/>
</dbReference>
<evidence type="ECO:0000259" key="8">
    <source>
        <dbReference type="PROSITE" id="PS50893"/>
    </source>
</evidence>
<dbReference type="SUPFAM" id="SSF90123">
    <property type="entry name" value="ABC transporter transmembrane region"/>
    <property type="match status" value="1"/>
</dbReference>
<keyword evidence="4 10" id="KW-0067">ATP-binding</keyword>
<dbReference type="PANTHER" id="PTHR43394:SF1">
    <property type="entry name" value="ATP-BINDING CASSETTE SUB-FAMILY B MEMBER 10, MITOCHONDRIAL"/>
    <property type="match status" value="1"/>
</dbReference>
<evidence type="ECO:0000256" key="1">
    <source>
        <dbReference type="ARBA" id="ARBA00004651"/>
    </source>
</evidence>
<keyword evidence="6 7" id="KW-0472">Membrane</keyword>
<dbReference type="InterPro" id="IPR011527">
    <property type="entry name" value="ABC1_TM_dom"/>
</dbReference>
<dbReference type="PANTHER" id="PTHR43394">
    <property type="entry name" value="ATP-DEPENDENT PERMEASE MDL1, MITOCHONDRIAL"/>
    <property type="match status" value="1"/>
</dbReference>
<dbReference type="InterPro" id="IPR039421">
    <property type="entry name" value="Type_1_exporter"/>
</dbReference>
<dbReference type="CDD" id="cd03254">
    <property type="entry name" value="ABCC_Glucan_exporter_like"/>
    <property type="match status" value="1"/>
</dbReference>
<dbReference type="CDD" id="cd18547">
    <property type="entry name" value="ABC_6TM_Tm288_like"/>
    <property type="match status" value="1"/>
</dbReference>
<comment type="caution">
    <text evidence="10">The sequence shown here is derived from an EMBL/GenBank/DDBJ whole genome shotgun (WGS) entry which is preliminary data.</text>
</comment>
<feature type="transmembrane region" description="Helical" evidence="7">
    <location>
        <begin position="16"/>
        <end position="40"/>
    </location>
</feature>
<comment type="subcellular location">
    <subcellularLocation>
        <location evidence="1">Cell membrane</location>
        <topology evidence="1">Multi-pass membrane protein</topology>
    </subcellularLocation>
</comment>
<protein>
    <submittedName>
        <fullName evidence="10">ABC transporter ATP-binding protein</fullName>
    </submittedName>
</protein>
<reference evidence="11" key="1">
    <citation type="journal article" date="2019" name="Int. J. Syst. Evol. Microbiol.">
        <title>The Global Catalogue of Microorganisms (GCM) 10K type strain sequencing project: providing services to taxonomists for standard genome sequencing and annotation.</title>
        <authorList>
            <consortium name="The Broad Institute Genomics Platform"/>
            <consortium name="The Broad Institute Genome Sequencing Center for Infectious Disease"/>
            <person name="Wu L."/>
            <person name="Ma J."/>
        </authorList>
    </citation>
    <scope>NUCLEOTIDE SEQUENCE [LARGE SCALE GENOMIC DNA]</scope>
    <source>
        <strain evidence="11">CCM 8937</strain>
    </source>
</reference>
<dbReference type="Proteomes" id="UP001597191">
    <property type="component" value="Unassembled WGS sequence"/>
</dbReference>
<dbReference type="EMBL" id="JBHTOH010000038">
    <property type="protein sequence ID" value="MFD1411259.1"/>
    <property type="molecule type" value="Genomic_DNA"/>
</dbReference>
<dbReference type="SUPFAM" id="SSF52540">
    <property type="entry name" value="P-loop containing nucleoside triphosphate hydrolases"/>
    <property type="match status" value="1"/>
</dbReference>
<evidence type="ECO:0000313" key="10">
    <source>
        <dbReference type="EMBL" id="MFD1411259.1"/>
    </source>
</evidence>
<evidence type="ECO:0000313" key="11">
    <source>
        <dbReference type="Proteomes" id="UP001597191"/>
    </source>
</evidence>
<gene>
    <name evidence="10" type="ORF">ACFQ4R_06550</name>
</gene>
<name>A0ABW4BMV5_9LACO</name>
<dbReference type="Gene3D" id="1.20.1560.10">
    <property type="entry name" value="ABC transporter type 1, transmembrane domain"/>
    <property type="match status" value="1"/>
</dbReference>
<evidence type="ECO:0000256" key="3">
    <source>
        <dbReference type="ARBA" id="ARBA00022741"/>
    </source>
</evidence>
<evidence type="ECO:0000256" key="6">
    <source>
        <dbReference type="ARBA" id="ARBA00023136"/>
    </source>
</evidence>
<keyword evidence="2 7" id="KW-0812">Transmembrane</keyword>
<sequence>MAVFKRLAHYFAEKKYLFIMATILAFVAVLGTLIAPVLVGTTIDQLVGRHQVDFTKLNQDILILLVLYFGSNLCLWVATWLSNNVAYDGVNRLRQQLFSKLDRLPLSFFDTNPHGDITSRFVNDVETISDGALQGLLTTLQAVFTIVGSIVIMMRLDLVMALLVLITAPLSFLTTRLITKKSQHYFKMQADDLGALNGYAEEAIAGLKVEQAFQHETASQADFEQLNQQLYQTGFKSQFIASFANPTARAINNIMYAVIGLVGCLRVITGQISVGEISTFLIFATIFGKPFSDFTSLMTQFQSAFASARRIFRIIDLPEEIPDPKPAAKIDQVRGEIAFDQVDFSYEPQQHLIHDLNLHVKPGQQVAIVGQTGAGKTTLVNLLMRFYDVTAGKITLDGIDIRQLTRQNLRQQFGLVLQDTWLFAGSLRDNIAFGKDDATMAEIRQVAQESGVDEFIEKLPRGYETELQSATDSLSVGQRQLLTIARVMLANPPMLILDEATSNIDTYTEVKIQAAFNKLTQGRTSFVIAHRLSTIREADLILVMDHGQVIEQGTHQELLAAKGYYAQLYESQFAK</sequence>
<dbReference type="Gene3D" id="3.40.50.300">
    <property type="entry name" value="P-loop containing nucleotide triphosphate hydrolases"/>
    <property type="match status" value="1"/>
</dbReference>
<dbReference type="InterPro" id="IPR036640">
    <property type="entry name" value="ABC1_TM_sf"/>
</dbReference>
<feature type="domain" description="ABC transmembrane type-1" evidence="9">
    <location>
        <begin position="19"/>
        <end position="303"/>
    </location>
</feature>
<dbReference type="PROSITE" id="PS50929">
    <property type="entry name" value="ABC_TM1F"/>
    <property type="match status" value="1"/>
</dbReference>
<evidence type="ECO:0000256" key="7">
    <source>
        <dbReference type="SAM" id="Phobius"/>
    </source>
</evidence>
<dbReference type="Pfam" id="PF00005">
    <property type="entry name" value="ABC_tran"/>
    <property type="match status" value="1"/>
</dbReference>
<dbReference type="RefSeq" id="WP_125647504.1">
    <property type="nucleotide sequence ID" value="NZ_JBHTOH010000038.1"/>
</dbReference>
<feature type="transmembrane region" description="Helical" evidence="7">
    <location>
        <begin position="132"/>
        <end position="152"/>
    </location>
</feature>
<evidence type="ECO:0000259" key="9">
    <source>
        <dbReference type="PROSITE" id="PS50929"/>
    </source>
</evidence>
<dbReference type="InterPro" id="IPR027417">
    <property type="entry name" value="P-loop_NTPase"/>
</dbReference>
<proteinExistence type="predicted"/>
<evidence type="ECO:0000256" key="5">
    <source>
        <dbReference type="ARBA" id="ARBA00022989"/>
    </source>
</evidence>
<keyword evidence="3" id="KW-0547">Nucleotide-binding</keyword>
<dbReference type="GO" id="GO:0005524">
    <property type="term" value="F:ATP binding"/>
    <property type="evidence" value="ECO:0007669"/>
    <property type="project" value="UniProtKB-KW"/>
</dbReference>
<evidence type="ECO:0000256" key="4">
    <source>
        <dbReference type="ARBA" id="ARBA00022840"/>
    </source>
</evidence>
<keyword evidence="11" id="KW-1185">Reference proteome</keyword>
<dbReference type="Pfam" id="PF00664">
    <property type="entry name" value="ABC_membrane"/>
    <property type="match status" value="1"/>
</dbReference>
<evidence type="ECO:0000256" key="2">
    <source>
        <dbReference type="ARBA" id="ARBA00022692"/>
    </source>
</evidence>